<dbReference type="EMBL" id="CP110431">
    <property type="protein sequence ID" value="WAQ89727.1"/>
    <property type="molecule type" value="Genomic_DNA"/>
</dbReference>
<protein>
    <submittedName>
        <fullName evidence="1">Uncharacterized protein</fullName>
    </submittedName>
</protein>
<name>A0ABY7D472_9BASI</name>
<reference evidence="1" key="1">
    <citation type="submission" date="2022-10" db="EMBL/GenBank/DDBJ databases">
        <title>Puccinia triticina Genome sequencing and assembly.</title>
        <authorList>
            <person name="Li C."/>
        </authorList>
    </citation>
    <scope>NUCLEOTIDE SEQUENCE</scope>
    <source>
        <strain evidence="1">Pt15</strain>
    </source>
</reference>
<dbReference type="GeneID" id="77802219"/>
<evidence type="ECO:0000313" key="2">
    <source>
        <dbReference type="Proteomes" id="UP001164743"/>
    </source>
</evidence>
<proteinExistence type="predicted"/>
<organism evidence="1 2">
    <name type="scientific">Puccinia triticina</name>
    <dbReference type="NCBI Taxonomy" id="208348"/>
    <lineage>
        <taxon>Eukaryota</taxon>
        <taxon>Fungi</taxon>
        <taxon>Dikarya</taxon>
        <taxon>Basidiomycota</taxon>
        <taxon>Pucciniomycotina</taxon>
        <taxon>Pucciniomycetes</taxon>
        <taxon>Pucciniales</taxon>
        <taxon>Pucciniaceae</taxon>
        <taxon>Puccinia</taxon>
    </lineage>
</organism>
<accession>A0ABY7D472</accession>
<sequence length="146" mass="16198">MFPTRGYSASAINPKWVDLHLSDTRLAIDPNWVDLYFSDPRVFHLSGLTCICPVRLRGSSASAINPKWVDLHLSSTRLFRLGDQSQAGCSARARCPIHEDFFLSMAVMPLIASEIPQDVYHLSCSGVAIDCKLQDPPKGNRCFTMG</sequence>
<dbReference type="Proteomes" id="UP001164743">
    <property type="component" value="Chromosome 11A"/>
</dbReference>
<gene>
    <name evidence="1" type="ORF">PtA15_11A418</name>
</gene>
<keyword evidence="2" id="KW-1185">Reference proteome</keyword>
<dbReference type="RefSeq" id="XP_053025282.1">
    <property type="nucleotide sequence ID" value="XM_053161324.1"/>
</dbReference>
<evidence type="ECO:0000313" key="1">
    <source>
        <dbReference type="EMBL" id="WAQ89727.1"/>
    </source>
</evidence>